<dbReference type="OrthoDB" id="9978173at2759"/>
<keyword evidence="2" id="KW-1185">Reference proteome</keyword>
<gene>
    <name evidence="1" type="ORF">CPB84DRAFT_1965226</name>
</gene>
<evidence type="ECO:0000313" key="2">
    <source>
        <dbReference type="Proteomes" id="UP000724874"/>
    </source>
</evidence>
<dbReference type="Pfam" id="PF14388">
    <property type="entry name" value="DUF4419"/>
    <property type="match status" value="1"/>
</dbReference>
<name>A0A9P5ND50_GYMJU</name>
<proteinExistence type="predicted"/>
<sequence length="443" mass="50335">MPITFHPAKKDIKAFESKDYGRREDSVGSQAERILKGACYEQYRRADEILQSSFDTFSRQSQEQVQEFIPLTNGFVHTVLEAYNNHRALVIRPDDVWLAILIQFNMFVNGNAEVLRSQFVLHEGKKELTVTYVGDVRKVDYGELAHKMTTEIEKNVTDPVLRDWILPDFSTTETNDTIVCSIVMMATMKEYFSYKFMLLCGIPKVTLQGEKEDWEKILSRLEKLKEYGLQTIAWYHLLHPVTSRFVRAFDAPDAQENLDFWQQVCHYEGGGSGPTWLSGWITAFCVFDLKGAWMGNKFKGNAQSPNPASLPTSDFFSTFLEVPPVVADPFGFDPPREPLQLDGALYHRIDDNDVPAGSCEVDVLVVDASSTKEEPREVWCLMVAGQVGMRLSSSSGAIGEGAPLNADDKKDTVQPVAGWWMFTKLFEGEYRDERTQTRWSRPS</sequence>
<accession>A0A9P5ND50</accession>
<dbReference type="AlphaFoldDB" id="A0A9P5ND50"/>
<dbReference type="InterPro" id="IPR025533">
    <property type="entry name" value="DUF4419"/>
</dbReference>
<organism evidence="1 2">
    <name type="scientific">Gymnopilus junonius</name>
    <name type="common">Spectacular rustgill mushroom</name>
    <name type="synonym">Gymnopilus spectabilis subsp. junonius</name>
    <dbReference type="NCBI Taxonomy" id="109634"/>
    <lineage>
        <taxon>Eukaryota</taxon>
        <taxon>Fungi</taxon>
        <taxon>Dikarya</taxon>
        <taxon>Basidiomycota</taxon>
        <taxon>Agaricomycotina</taxon>
        <taxon>Agaricomycetes</taxon>
        <taxon>Agaricomycetidae</taxon>
        <taxon>Agaricales</taxon>
        <taxon>Agaricineae</taxon>
        <taxon>Hymenogastraceae</taxon>
        <taxon>Gymnopilus</taxon>
    </lineage>
</organism>
<protein>
    <submittedName>
        <fullName evidence="1">Uncharacterized protein</fullName>
    </submittedName>
</protein>
<reference evidence="1" key="1">
    <citation type="submission" date="2020-11" db="EMBL/GenBank/DDBJ databases">
        <authorList>
            <consortium name="DOE Joint Genome Institute"/>
            <person name="Ahrendt S."/>
            <person name="Riley R."/>
            <person name="Andreopoulos W."/>
            <person name="LaButti K."/>
            <person name="Pangilinan J."/>
            <person name="Ruiz-duenas F.J."/>
            <person name="Barrasa J.M."/>
            <person name="Sanchez-Garcia M."/>
            <person name="Camarero S."/>
            <person name="Miyauchi S."/>
            <person name="Serrano A."/>
            <person name="Linde D."/>
            <person name="Babiker R."/>
            <person name="Drula E."/>
            <person name="Ayuso-Fernandez I."/>
            <person name="Pacheco R."/>
            <person name="Padilla G."/>
            <person name="Ferreira P."/>
            <person name="Barriuso J."/>
            <person name="Kellner H."/>
            <person name="Castanera R."/>
            <person name="Alfaro M."/>
            <person name="Ramirez L."/>
            <person name="Pisabarro A.G."/>
            <person name="Kuo A."/>
            <person name="Tritt A."/>
            <person name="Lipzen A."/>
            <person name="He G."/>
            <person name="Yan M."/>
            <person name="Ng V."/>
            <person name="Cullen D."/>
            <person name="Martin F."/>
            <person name="Rosso M.-N."/>
            <person name="Henrissat B."/>
            <person name="Hibbett D."/>
            <person name="Martinez A.T."/>
            <person name="Grigoriev I.V."/>
        </authorList>
    </citation>
    <scope>NUCLEOTIDE SEQUENCE</scope>
    <source>
        <strain evidence="1">AH 44721</strain>
    </source>
</reference>
<dbReference type="Proteomes" id="UP000724874">
    <property type="component" value="Unassembled WGS sequence"/>
</dbReference>
<dbReference type="PANTHER" id="PTHR31252">
    <property type="entry name" value="DUF4419 DOMAIN-CONTAINING PROTEIN"/>
    <property type="match status" value="1"/>
</dbReference>
<evidence type="ECO:0000313" key="1">
    <source>
        <dbReference type="EMBL" id="KAF8883158.1"/>
    </source>
</evidence>
<dbReference type="PANTHER" id="PTHR31252:SF11">
    <property type="entry name" value="DUF4419 DOMAIN-CONTAINING PROTEIN"/>
    <property type="match status" value="1"/>
</dbReference>
<comment type="caution">
    <text evidence="1">The sequence shown here is derived from an EMBL/GenBank/DDBJ whole genome shotgun (WGS) entry which is preliminary data.</text>
</comment>
<dbReference type="EMBL" id="JADNYJ010000117">
    <property type="protein sequence ID" value="KAF8883158.1"/>
    <property type="molecule type" value="Genomic_DNA"/>
</dbReference>